<protein>
    <recommendedName>
        <fullName evidence="4">Lipopolysaccharide assembly protein A domain-containing protein</fullName>
    </recommendedName>
</protein>
<organism evidence="2 3">
    <name type="scientific">Arthrobacter gyeryongensis</name>
    <dbReference type="NCBI Taxonomy" id="1650592"/>
    <lineage>
        <taxon>Bacteria</taxon>
        <taxon>Bacillati</taxon>
        <taxon>Actinomycetota</taxon>
        <taxon>Actinomycetes</taxon>
        <taxon>Micrococcales</taxon>
        <taxon>Micrococcaceae</taxon>
        <taxon>Arthrobacter</taxon>
    </lineage>
</organism>
<proteinExistence type="predicted"/>
<dbReference type="Proteomes" id="UP001500200">
    <property type="component" value="Unassembled WGS sequence"/>
</dbReference>
<keyword evidence="1" id="KW-0812">Transmembrane</keyword>
<evidence type="ECO:0000256" key="1">
    <source>
        <dbReference type="SAM" id="Phobius"/>
    </source>
</evidence>
<keyword evidence="1" id="KW-0472">Membrane</keyword>
<feature type="transmembrane region" description="Helical" evidence="1">
    <location>
        <begin position="42"/>
        <end position="65"/>
    </location>
</feature>
<reference evidence="3" key="1">
    <citation type="journal article" date="2019" name="Int. J. Syst. Evol. Microbiol.">
        <title>The Global Catalogue of Microorganisms (GCM) 10K type strain sequencing project: providing services to taxonomists for standard genome sequencing and annotation.</title>
        <authorList>
            <consortium name="The Broad Institute Genomics Platform"/>
            <consortium name="The Broad Institute Genome Sequencing Center for Infectious Disease"/>
            <person name="Wu L."/>
            <person name="Ma J."/>
        </authorList>
    </citation>
    <scope>NUCLEOTIDE SEQUENCE [LARGE SCALE GENOMIC DNA]</scope>
    <source>
        <strain evidence="3">JCM 18514</strain>
    </source>
</reference>
<gene>
    <name evidence="2" type="ORF">GCM10023346_26240</name>
</gene>
<dbReference type="EMBL" id="BAABKK010000015">
    <property type="protein sequence ID" value="GAA5195662.1"/>
    <property type="molecule type" value="Genomic_DNA"/>
</dbReference>
<keyword evidence="3" id="KW-1185">Reference proteome</keyword>
<comment type="caution">
    <text evidence="2">The sequence shown here is derived from an EMBL/GenBank/DDBJ whole genome shotgun (WGS) entry which is preliminary data.</text>
</comment>
<dbReference type="RefSeq" id="WP_345449810.1">
    <property type="nucleotide sequence ID" value="NZ_BAABKK010000015.1"/>
</dbReference>
<sequence length="81" mass="8518">MSKKTRSWLWFLVPSLVVAALVIAISIPGLEAAQEEIGADSLVIPIVAMLILAVVAGSVLGLIVLGLRKLVRPRSAASSRD</sequence>
<name>A0ABP9SH60_9MICC</name>
<evidence type="ECO:0008006" key="4">
    <source>
        <dbReference type="Google" id="ProtNLM"/>
    </source>
</evidence>
<keyword evidence="1" id="KW-1133">Transmembrane helix</keyword>
<accession>A0ABP9SH60</accession>
<evidence type="ECO:0000313" key="3">
    <source>
        <dbReference type="Proteomes" id="UP001500200"/>
    </source>
</evidence>
<evidence type="ECO:0000313" key="2">
    <source>
        <dbReference type="EMBL" id="GAA5195662.1"/>
    </source>
</evidence>